<dbReference type="PANTHER" id="PTHR14269:SF57">
    <property type="entry name" value="SUPERFAMILY HYDROLASE, PUTATIVE (AFU_ORTHOLOGUE AFUA_2G02580)-RELATED"/>
    <property type="match status" value="1"/>
</dbReference>
<dbReference type="Pfam" id="PF13344">
    <property type="entry name" value="Hydrolase_6"/>
    <property type="match status" value="1"/>
</dbReference>
<organism evidence="2">
    <name type="scientific">Dissoconium aciculare CBS 342.82</name>
    <dbReference type="NCBI Taxonomy" id="1314786"/>
    <lineage>
        <taxon>Eukaryota</taxon>
        <taxon>Fungi</taxon>
        <taxon>Dikarya</taxon>
        <taxon>Ascomycota</taxon>
        <taxon>Pezizomycotina</taxon>
        <taxon>Dothideomycetes</taxon>
        <taxon>Dothideomycetidae</taxon>
        <taxon>Mycosphaerellales</taxon>
        <taxon>Dissoconiaceae</taxon>
        <taxon>Dissoconium</taxon>
    </lineage>
</organism>
<dbReference type="Pfam" id="PF13242">
    <property type="entry name" value="Hydrolase_like"/>
    <property type="match status" value="1"/>
</dbReference>
<proteinExistence type="predicted"/>
<dbReference type="NCBIfam" id="TIGR01460">
    <property type="entry name" value="HAD-SF-IIA"/>
    <property type="match status" value="1"/>
</dbReference>
<dbReference type="OrthoDB" id="270009at2759"/>
<dbReference type="RefSeq" id="XP_033456168.1">
    <property type="nucleotide sequence ID" value="XM_033605760.1"/>
</dbReference>
<reference evidence="2" key="3">
    <citation type="submission" date="2025-08" db="UniProtKB">
        <authorList>
            <consortium name="RefSeq"/>
        </authorList>
    </citation>
    <scope>IDENTIFICATION</scope>
    <source>
        <strain evidence="2">CBS 342.82</strain>
    </source>
</reference>
<dbReference type="InterPro" id="IPR036412">
    <property type="entry name" value="HAD-like_sf"/>
</dbReference>
<protein>
    <submittedName>
        <fullName evidence="2">HAD-superfamily hydrolase</fullName>
    </submittedName>
</protein>
<dbReference type="InterPro" id="IPR006353">
    <property type="entry name" value="HAD-SF_hydro_IIA_CECR5"/>
</dbReference>
<keyword evidence="2" id="KW-0378">Hydrolase</keyword>
<dbReference type="InterPro" id="IPR023214">
    <property type="entry name" value="HAD_sf"/>
</dbReference>
<keyword evidence="1" id="KW-1185">Reference proteome</keyword>
<dbReference type="GO" id="GO:0016787">
    <property type="term" value="F:hydrolase activity"/>
    <property type="evidence" value="ECO:0007669"/>
    <property type="project" value="UniProtKB-KW"/>
</dbReference>
<dbReference type="GeneID" id="54363560"/>
<evidence type="ECO:0000313" key="2">
    <source>
        <dbReference type="RefSeq" id="XP_033456168.1"/>
    </source>
</evidence>
<dbReference type="InterPro" id="IPR006357">
    <property type="entry name" value="HAD-SF_hydro_IIA"/>
</dbReference>
<dbReference type="GO" id="GO:0005739">
    <property type="term" value="C:mitochondrion"/>
    <property type="evidence" value="ECO:0007669"/>
    <property type="project" value="TreeGrafter"/>
</dbReference>
<sequence length="416" mass="46035">MATSVRPLAVASRVIVSSNTRIGTSSICCGIRRQRRRAFQTATTPANKIPDHAFAFDIDGVLLRSSTPIPGATKALRFLQEQRVPFILLTNGGGKSEEERVADLQDKLDVPLDTSLFVQSHTPFADYTQYHDKTVLVVGGNYDKCQRVAQGYGFKNVVTPGDIITANPELWPFTHVFRDYYSSFAKPLPQPIITDPSATPVLGQNLKIDAIFVYSDPRDWGLDSAIILDTLLSHQGYIGTLSPKNGDESLPNNGYQQDGQPPLYYSNPDLWWASSYHLPRLGQGGFRNAFAGLWAATTHNSTLTQSVFGKPSQETYEFAETRLRAHRKSLYGNNVVGLNDPLRRVYMVGDNPASDIAGANGYKSPFGSRWTSVLVKTGVWQVGAEMESRPDVVKEDVYDAVMWAMEDAGRQKGMIY</sequence>
<dbReference type="GO" id="GO:0046474">
    <property type="term" value="P:glycerophospholipid biosynthetic process"/>
    <property type="evidence" value="ECO:0007669"/>
    <property type="project" value="TreeGrafter"/>
</dbReference>
<gene>
    <name evidence="2" type="ORF">K489DRAFT_384034</name>
</gene>
<dbReference type="InterPro" id="IPR050324">
    <property type="entry name" value="CDP-alcohol_PTase-I"/>
</dbReference>
<reference evidence="2" key="1">
    <citation type="submission" date="2020-01" db="EMBL/GenBank/DDBJ databases">
        <authorList>
            <consortium name="DOE Joint Genome Institute"/>
            <person name="Haridas S."/>
            <person name="Albert R."/>
            <person name="Binder M."/>
            <person name="Bloem J."/>
            <person name="Labutti K."/>
            <person name="Salamov A."/>
            <person name="Andreopoulos B."/>
            <person name="Baker S.E."/>
            <person name="Barry K."/>
            <person name="Bills G."/>
            <person name="Bluhm B.H."/>
            <person name="Cannon C."/>
            <person name="Castanera R."/>
            <person name="Culley D.E."/>
            <person name="Daum C."/>
            <person name="Ezra D."/>
            <person name="Gonzalez J.B."/>
            <person name="Henrissat B."/>
            <person name="Kuo A."/>
            <person name="Liang C."/>
            <person name="Lipzen A."/>
            <person name="Lutzoni F."/>
            <person name="Magnuson J."/>
            <person name="Mondo S."/>
            <person name="Nolan M."/>
            <person name="Ohm R."/>
            <person name="Pangilinan J."/>
            <person name="Park H.-J."/>
            <person name="Ramirez L."/>
            <person name="Alfaro M."/>
            <person name="Sun H."/>
            <person name="Tritt A."/>
            <person name="Yoshinaga Y."/>
            <person name="Zwiers L.-H."/>
            <person name="Turgeon B.G."/>
            <person name="Goodwin S.B."/>
            <person name="Spatafora J.W."/>
            <person name="Crous P.W."/>
            <person name="Grigoriev I.V."/>
        </authorList>
    </citation>
    <scope>NUCLEOTIDE SEQUENCE</scope>
    <source>
        <strain evidence="2">CBS 342.82</strain>
    </source>
</reference>
<dbReference type="NCBIfam" id="TIGR01456">
    <property type="entry name" value="CECR5"/>
    <property type="match status" value="1"/>
</dbReference>
<dbReference type="Proteomes" id="UP000504637">
    <property type="component" value="Unplaced"/>
</dbReference>
<name>A0A6J3LWW8_9PEZI</name>
<dbReference type="PANTHER" id="PTHR14269">
    <property type="entry name" value="CDP-DIACYLGLYCEROL--GLYCEROL-3-PHOSPHATE 3-PHOSPHATIDYLTRANSFERASE-RELATED"/>
    <property type="match status" value="1"/>
</dbReference>
<dbReference type="AlphaFoldDB" id="A0A6J3LWW8"/>
<evidence type="ECO:0000313" key="1">
    <source>
        <dbReference type="Proteomes" id="UP000504637"/>
    </source>
</evidence>
<accession>A0A6J3LWW8</accession>
<dbReference type="Gene3D" id="3.40.50.1000">
    <property type="entry name" value="HAD superfamily/HAD-like"/>
    <property type="match status" value="2"/>
</dbReference>
<dbReference type="SUPFAM" id="SSF56784">
    <property type="entry name" value="HAD-like"/>
    <property type="match status" value="1"/>
</dbReference>
<reference evidence="2" key="2">
    <citation type="submission" date="2020-04" db="EMBL/GenBank/DDBJ databases">
        <authorList>
            <consortium name="NCBI Genome Project"/>
        </authorList>
    </citation>
    <scope>NUCLEOTIDE SEQUENCE</scope>
    <source>
        <strain evidence="2">CBS 342.82</strain>
    </source>
</reference>